<name>A0AAD9K373_9ANNE</name>
<evidence type="ECO:0000256" key="4">
    <source>
        <dbReference type="ARBA" id="ARBA00023180"/>
    </source>
</evidence>
<dbReference type="InterPro" id="IPR003599">
    <property type="entry name" value="Ig_sub"/>
</dbReference>
<feature type="domain" description="Ig-like" evidence="7">
    <location>
        <begin position="18"/>
        <end position="116"/>
    </location>
</feature>
<evidence type="ECO:0000256" key="1">
    <source>
        <dbReference type="ARBA" id="ARBA00004479"/>
    </source>
</evidence>
<evidence type="ECO:0000313" key="8">
    <source>
        <dbReference type="EMBL" id="KAK2163520.1"/>
    </source>
</evidence>
<dbReference type="InterPro" id="IPR036179">
    <property type="entry name" value="Ig-like_dom_sf"/>
</dbReference>
<dbReference type="Pfam" id="PF08205">
    <property type="entry name" value="C2-set_2"/>
    <property type="match status" value="1"/>
</dbReference>
<keyword evidence="3" id="KW-1015">Disulfide bond</keyword>
<dbReference type="InterPro" id="IPR051275">
    <property type="entry name" value="Cell_adhesion_signaling"/>
</dbReference>
<evidence type="ECO:0000256" key="2">
    <source>
        <dbReference type="ARBA" id="ARBA00023136"/>
    </source>
</evidence>
<dbReference type="GO" id="GO:0005886">
    <property type="term" value="C:plasma membrane"/>
    <property type="evidence" value="ECO:0007669"/>
    <property type="project" value="TreeGrafter"/>
</dbReference>
<evidence type="ECO:0000313" key="9">
    <source>
        <dbReference type="Proteomes" id="UP001208570"/>
    </source>
</evidence>
<dbReference type="AlphaFoldDB" id="A0AAD9K373"/>
<evidence type="ECO:0000256" key="3">
    <source>
        <dbReference type="ARBA" id="ARBA00023157"/>
    </source>
</evidence>
<reference evidence="8" key="1">
    <citation type="journal article" date="2023" name="Mol. Biol. Evol.">
        <title>Third-Generation Sequencing Reveals the Adaptive Role of the Epigenome in Three Deep-Sea Polychaetes.</title>
        <authorList>
            <person name="Perez M."/>
            <person name="Aroh O."/>
            <person name="Sun Y."/>
            <person name="Lan Y."/>
            <person name="Juniper S.K."/>
            <person name="Young C.R."/>
            <person name="Angers B."/>
            <person name="Qian P.Y."/>
        </authorList>
    </citation>
    <scope>NUCLEOTIDE SEQUENCE</scope>
    <source>
        <strain evidence="8">P08H-3</strain>
    </source>
</reference>
<gene>
    <name evidence="8" type="ORF">LSH36_78g01018</name>
</gene>
<dbReference type="PANTHER" id="PTHR11640">
    <property type="entry name" value="NEPHRIN"/>
    <property type="match status" value="1"/>
</dbReference>
<comment type="caution">
    <text evidence="8">The sequence shown here is derived from an EMBL/GenBank/DDBJ whole genome shotgun (WGS) entry which is preliminary data.</text>
</comment>
<dbReference type="SMART" id="SM00409">
    <property type="entry name" value="IG"/>
    <property type="match status" value="5"/>
</dbReference>
<keyword evidence="6" id="KW-1133">Transmembrane helix</keyword>
<dbReference type="GO" id="GO:0050839">
    <property type="term" value="F:cell adhesion molecule binding"/>
    <property type="evidence" value="ECO:0007669"/>
    <property type="project" value="TreeGrafter"/>
</dbReference>
<feature type="domain" description="Ig-like" evidence="7">
    <location>
        <begin position="397"/>
        <end position="492"/>
    </location>
</feature>
<evidence type="ECO:0000256" key="5">
    <source>
        <dbReference type="ARBA" id="ARBA00023319"/>
    </source>
</evidence>
<dbReference type="SMART" id="SM00408">
    <property type="entry name" value="IGc2"/>
    <property type="match status" value="5"/>
</dbReference>
<accession>A0AAD9K373</accession>
<comment type="subcellular location">
    <subcellularLocation>
        <location evidence="1">Membrane</location>
        <topology evidence="1">Single-pass type I membrane protein</topology>
    </subcellularLocation>
</comment>
<dbReference type="Proteomes" id="UP001208570">
    <property type="component" value="Unassembled WGS sequence"/>
</dbReference>
<dbReference type="InterPro" id="IPR013162">
    <property type="entry name" value="CD80_C2-set"/>
</dbReference>
<keyword evidence="5" id="KW-0393">Immunoglobulin domain</keyword>
<dbReference type="Pfam" id="PF07679">
    <property type="entry name" value="I-set"/>
    <property type="match status" value="1"/>
</dbReference>
<proteinExistence type="predicted"/>
<dbReference type="Pfam" id="PF13927">
    <property type="entry name" value="Ig_3"/>
    <property type="match status" value="2"/>
</dbReference>
<keyword evidence="4" id="KW-0325">Glycoprotein</keyword>
<keyword evidence="2 6" id="KW-0472">Membrane</keyword>
<feature type="domain" description="Ig-like" evidence="7">
    <location>
        <begin position="226"/>
        <end position="308"/>
    </location>
</feature>
<dbReference type="InterPro" id="IPR003598">
    <property type="entry name" value="Ig_sub2"/>
</dbReference>
<dbReference type="SUPFAM" id="SSF48726">
    <property type="entry name" value="Immunoglobulin"/>
    <property type="match status" value="5"/>
</dbReference>
<dbReference type="EMBL" id="JAODUP010000078">
    <property type="protein sequence ID" value="KAK2163520.1"/>
    <property type="molecule type" value="Genomic_DNA"/>
</dbReference>
<dbReference type="InterPro" id="IPR013783">
    <property type="entry name" value="Ig-like_fold"/>
</dbReference>
<feature type="domain" description="Ig-like" evidence="7">
    <location>
        <begin position="313"/>
        <end position="379"/>
    </location>
</feature>
<protein>
    <recommendedName>
        <fullName evidence="7">Ig-like domain-containing protein</fullName>
    </recommendedName>
</protein>
<dbReference type="PANTHER" id="PTHR11640:SF31">
    <property type="entry name" value="IRREGULAR CHIASM C-ROUGHEST PROTEIN-RELATED"/>
    <property type="match status" value="1"/>
</dbReference>
<organism evidence="8 9">
    <name type="scientific">Paralvinella palmiformis</name>
    <dbReference type="NCBI Taxonomy" id="53620"/>
    <lineage>
        <taxon>Eukaryota</taxon>
        <taxon>Metazoa</taxon>
        <taxon>Spiralia</taxon>
        <taxon>Lophotrochozoa</taxon>
        <taxon>Annelida</taxon>
        <taxon>Polychaeta</taxon>
        <taxon>Sedentaria</taxon>
        <taxon>Canalipalpata</taxon>
        <taxon>Terebellida</taxon>
        <taxon>Terebelliformia</taxon>
        <taxon>Alvinellidae</taxon>
        <taxon>Paralvinella</taxon>
    </lineage>
</organism>
<evidence type="ECO:0000259" key="7">
    <source>
        <dbReference type="PROSITE" id="PS50835"/>
    </source>
</evidence>
<keyword evidence="9" id="KW-1185">Reference proteome</keyword>
<feature type="domain" description="Ig-like" evidence="7">
    <location>
        <begin position="121"/>
        <end position="219"/>
    </location>
</feature>
<dbReference type="InterPro" id="IPR013098">
    <property type="entry name" value="Ig_I-set"/>
</dbReference>
<sequence>MAWKFVLNLYCYVLRSEQTFRVQPEDATGIYGQTILLRCEIDDLIGQVTWTRDGFGLGVDRNLPNFPRYRLEGSEKLGEYTLMISNLQLEDDADFQCQIMATAHFVGMFTRKAKVTVYIPPDTPTIAGDDPIEVEAGEPFNLTCYAANGKPAPTLTWSTGLLPVTEQTYYTIEDQNDGKRQNTTSWLTIIPKKSDQGQRYYCEAKNEGTVGRPLRTSVGLEVLYSPEVSMLVLPNHQRVKEGTSVKFTCEAVSNPSEVTWRWFRQAEELIGQTSGVLAQKVDRDWHGAKVQCEATNKVGSTRQSVILNVEYAPRFTAGPEHVAADVGDDVVLSCTVDGNPEPTIIWMKKDSMKILGSHKQLKLFGVREKDFGIYVCKASILGFNEIQMHVHLLMKGPPKILSPPEQSSRFGETGVVECLSMSVPKPNTILWHKDGEPIDFEELERYQNREEDLPDGKRSIIEIISVQDVDYGSYNCSVENGYGNDTLSIIFTQKEVVPLEYVVAGVLVGVFLIIVAAVVLVVYRRRKSSSSDSGSEISGDSIDKKDDGMPYKVEYNQSGYGNLYNVDAWKSDADKNLYRHSAEYDELNYVPKGASMV</sequence>
<dbReference type="GO" id="GO:0098609">
    <property type="term" value="P:cell-cell adhesion"/>
    <property type="evidence" value="ECO:0007669"/>
    <property type="project" value="TreeGrafter"/>
</dbReference>
<keyword evidence="6" id="KW-0812">Transmembrane</keyword>
<dbReference type="InterPro" id="IPR007110">
    <property type="entry name" value="Ig-like_dom"/>
</dbReference>
<dbReference type="PROSITE" id="PS50835">
    <property type="entry name" value="IG_LIKE"/>
    <property type="match status" value="5"/>
</dbReference>
<feature type="transmembrane region" description="Helical" evidence="6">
    <location>
        <begin position="501"/>
        <end position="523"/>
    </location>
</feature>
<dbReference type="Gene3D" id="2.60.40.10">
    <property type="entry name" value="Immunoglobulins"/>
    <property type="match status" value="5"/>
</dbReference>
<evidence type="ECO:0000256" key="6">
    <source>
        <dbReference type="SAM" id="Phobius"/>
    </source>
</evidence>
<dbReference type="GO" id="GO:0005911">
    <property type="term" value="C:cell-cell junction"/>
    <property type="evidence" value="ECO:0007669"/>
    <property type="project" value="TreeGrafter"/>
</dbReference>